<name>A0A941GCM5_NIACI</name>
<evidence type="ECO:0000256" key="1">
    <source>
        <dbReference type="ARBA" id="ARBA00007118"/>
    </source>
</evidence>
<dbReference type="EC" id="1.-.-.-" evidence="7"/>
<evidence type="ECO:0000259" key="9">
    <source>
        <dbReference type="Pfam" id="PF00881"/>
    </source>
</evidence>
<keyword evidence="6 7" id="KW-0520">NAD</keyword>
<accession>A0A941GCM5</accession>
<dbReference type="PIRSF" id="PIRSF000232">
    <property type="entry name" value="YdjA"/>
    <property type="match status" value="1"/>
</dbReference>
<proteinExistence type="inferred from homology"/>
<dbReference type="SUPFAM" id="SSF55469">
    <property type="entry name" value="FMN-dependent nitroreductase-like"/>
    <property type="match status" value="1"/>
</dbReference>
<evidence type="ECO:0000256" key="4">
    <source>
        <dbReference type="ARBA" id="ARBA00022857"/>
    </source>
</evidence>
<keyword evidence="3 7" id="KW-0288">FMN</keyword>
<feature type="binding site" description="in other chain" evidence="8">
    <location>
        <begin position="15"/>
        <end position="17"/>
    </location>
    <ligand>
        <name>FMN</name>
        <dbReference type="ChEBI" id="CHEBI:58210"/>
        <note>ligand shared between dimeric partners</note>
    </ligand>
</feature>
<dbReference type="InterPro" id="IPR026021">
    <property type="entry name" value="YdjA-like"/>
</dbReference>
<evidence type="ECO:0000256" key="3">
    <source>
        <dbReference type="ARBA" id="ARBA00022643"/>
    </source>
</evidence>
<comment type="similarity">
    <text evidence="1 7">Belongs to the nitroreductase family.</text>
</comment>
<dbReference type="InterPro" id="IPR029479">
    <property type="entry name" value="Nitroreductase"/>
</dbReference>
<protein>
    <recommendedName>
        <fullName evidence="7">Putative NAD(P)H nitroreductase</fullName>
        <ecNumber evidence="7">1.-.-.-</ecNumber>
    </recommendedName>
</protein>
<evidence type="ECO:0000256" key="2">
    <source>
        <dbReference type="ARBA" id="ARBA00022630"/>
    </source>
</evidence>
<dbReference type="GO" id="GO:0016491">
    <property type="term" value="F:oxidoreductase activity"/>
    <property type="evidence" value="ECO:0007669"/>
    <property type="project" value="UniProtKB-UniRule"/>
</dbReference>
<sequence>MKYNTEMVDHLIMNRRTIKKFKAIEVNINEIIDLLEIAKWSPNFRLTEPWRFLIFTGEGKEKFVDAYKSSQILENGDIPQKVQKRAEHFSSIPMHIVVLMAEDERQKEWEEDYGAVCSLIQNFQILAWSRGIGMVWRTNEWIDNPIFKNKLSIKSNEKIVATLMVGYPETIPKPKPRTSIKEKIKIIR</sequence>
<dbReference type="RefSeq" id="WP_212117728.1">
    <property type="nucleotide sequence ID" value="NZ_JAGTPX020000004.1"/>
</dbReference>
<dbReference type="PANTHER" id="PTHR43821">
    <property type="entry name" value="NAD(P)H NITROREDUCTASE YDJA-RELATED"/>
    <property type="match status" value="1"/>
</dbReference>
<organism evidence="10">
    <name type="scientific">Niallia circulans</name>
    <name type="common">Bacillus circulans</name>
    <dbReference type="NCBI Taxonomy" id="1397"/>
    <lineage>
        <taxon>Bacteria</taxon>
        <taxon>Bacillati</taxon>
        <taxon>Bacillota</taxon>
        <taxon>Bacilli</taxon>
        <taxon>Bacillales</taxon>
        <taxon>Bacillaceae</taxon>
        <taxon>Niallia</taxon>
    </lineage>
</organism>
<comment type="cofactor">
    <cofactor evidence="8">
        <name>FMN</name>
        <dbReference type="ChEBI" id="CHEBI:58210"/>
    </cofactor>
    <text evidence="8">Binds 1 FMN per subunit.</text>
</comment>
<keyword evidence="5 7" id="KW-0560">Oxidoreductase</keyword>
<reference evidence="10" key="1">
    <citation type="submission" date="2021-04" db="EMBL/GenBank/DDBJ databases">
        <title>Genomic analysis of electroactive and textile dye degrading Bacillus circulans strain: DC10 isolated from constructed wetland-microbial fuel cells treating textile dye wastewaters.</title>
        <authorList>
            <person name="Patel D.U."/>
            <person name="Desai C.R."/>
        </authorList>
    </citation>
    <scope>NUCLEOTIDE SEQUENCE</scope>
    <source>
        <strain evidence="10">DC10</strain>
    </source>
</reference>
<evidence type="ECO:0000256" key="7">
    <source>
        <dbReference type="PIRNR" id="PIRNR000232"/>
    </source>
</evidence>
<feature type="binding site" description="in other chain" evidence="8">
    <location>
        <begin position="136"/>
        <end position="138"/>
    </location>
    <ligand>
        <name>FMN</name>
        <dbReference type="ChEBI" id="CHEBI:58210"/>
        <note>ligand shared between dimeric partners</note>
    </ligand>
</feature>
<dbReference type="InterPro" id="IPR000415">
    <property type="entry name" value="Nitroreductase-like"/>
</dbReference>
<dbReference type="Gene3D" id="3.40.109.10">
    <property type="entry name" value="NADH Oxidase"/>
    <property type="match status" value="1"/>
</dbReference>
<comment type="caution">
    <text evidence="10">The sequence shown here is derived from an EMBL/GenBank/DDBJ whole genome shotgun (WGS) entry which is preliminary data.</text>
</comment>
<dbReference type="Pfam" id="PF00881">
    <property type="entry name" value="Nitroreductase"/>
    <property type="match status" value="1"/>
</dbReference>
<dbReference type="InterPro" id="IPR052530">
    <property type="entry name" value="NAD(P)H_nitroreductase"/>
</dbReference>
<keyword evidence="2 7" id="KW-0285">Flavoprotein</keyword>
<evidence type="ECO:0000256" key="6">
    <source>
        <dbReference type="ARBA" id="ARBA00023027"/>
    </source>
</evidence>
<dbReference type="PANTHER" id="PTHR43821:SF1">
    <property type="entry name" value="NAD(P)H NITROREDUCTASE YDJA-RELATED"/>
    <property type="match status" value="1"/>
</dbReference>
<dbReference type="CDD" id="cd02135">
    <property type="entry name" value="YdjA-like"/>
    <property type="match status" value="1"/>
</dbReference>
<dbReference type="EMBL" id="JAGTPX010000004">
    <property type="protein sequence ID" value="MBR8669033.1"/>
    <property type="molecule type" value="Genomic_DNA"/>
</dbReference>
<keyword evidence="4 7" id="KW-0521">NADP</keyword>
<evidence type="ECO:0000256" key="8">
    <source>
        <dbReference type="PIRSR" id="PIRSR000232-1"/>
    </source>
</evidence>
<gene>
    <name evidence="10" type="ORF">KD144_05710</name>
</gene>
<feature type="domain" description="Nitroreductase" evidence="9">
    <location>
        <begin position="12"/>
        <end position="167"/>
    </location>
</feature>
<evidence type="ECO:0000313" key="10">
    <source>
        <dbReference type="EMBL" id="MBR8669033.1"/>
    </source>
</evidence>
<evidence type="ECO:0000256" key="5">
    <source>
        <dbReference type="ARBA" id="ARBA00023002"/>
    </source>
</evidence>
<dbReference type="AlphaFoldDB" id="A0A941GCM5"/>